<dbReference type="EMBL" id="CP042469">
    <property type="protein sequence ID" value="QOX65759.1"/>
    <property type="molecule type" value="Genomic_DNA"/>
</dbReference>
<proteinExistence type="predicted"/>
<evidence type="ECO:0000313" key="1">
    <source>
        <dbReference type="EMBL" id="QOX65759.1"/>
    </source>
</evidence>
<reference evidence="1" key="1">
    <citation type="submission" date="2019-08" db="EMBL/GenBank/DDBJ databases">
        <title>Genome sequence of Clostridiales bacterium MT110.</title>
        <authorList>
            <person name="Cao J."/>
        </authorList>
    </citation>
    <scope>NUCLEOTIDE SEQUENCE</scope>
    <source>
        <strain evidence="1">MT110</strain>
    </source>
</reference>
<gene>
    <name evidence="1" type="ORF">FRZ06_21600</name>
</gene>
<keyword evidence="2" id="KW-1185">Reference proteome</keyword>
<dbReference type="Proteomes" id="UP000594014">
    <property type="component" value="Chromosome"/>
</dbReference>
<name>A0ACD1AHA9_9FIRM</name>
<protein>
    <submittedName>
        <fullName evidence="1">SIS domain-containing protein</fullName>
    </submittedName>
</protein>
<organism evidence="1 2">
    <name type="scientific">Anoxybacterium hadale</name>
    <dbReference type="NCBI Taxonomy" id="3408580"/>
    <lineage>
        <taxon>Bacteria</taxon>
        <taxon>Bacillati</taxon>
        <taxon>Bacillota</taxon>
        <taxon>Clostridia</taxon>
        <taxon>Peptostreptococcales</taxon>
        <taxon>Anaerovoracaceae</taxon>
        <taxon>Anoxybacterium</taxon>
    </lineage>
</organism>
<evidence type="ECO:0000313" key="2">
    <source>
        <dbReference type="Proteomes" id="UP000594014"/>
    </source>
</evidence>
<sequence length="361" mass="39691">MVTMLDCIKRIPQILDGIIEDRKTNASRLLSGIADVKDTIDEIIFVGSGTSSTSALTARSFIERNVGIRASVYVPNDFCHNKKCLNPNALYVFTSQTGTSIETRSAMKLVKDLGYPCLGITESQDTPLAKEAPVHWNMGCGYEEYPMRTIGYSASVMCQMLIGLEIGLAKGTVGSMEYDALIRQAQQLPSSIESIIEKTLEWAEHSKWNMLRSQCLIFVGADTIYGAALEAALKTWEILQKPSIGYELEESLHGPNYGYDSNHCVIVLNDGGRENSKALALGRYMEEVIGNGFVIGAQVAHDQDLRLDLKSGCFSALELMSSAQALIYRLTVDLGRDLLAPQNHAVMESYFKTHDEVAGVQ</sequence>
<accession>A0ACD1AHA9</accession>